<dbReference type="SMART" id="SM00298">
    <property type="entry name" value="CHROMO"/>
    <property type="match status" value="2"/>
</dbReference>
<feature type="compositionally biased region" description="Basic and acidic residues" evidence="3">
    <location>
        <begin position="106"/>
        <end position="129"/>
    </location>
</feature>
<evidence type="ECO:0000259" key="4">
    <source>
        <dbReference type="PROSITE" id="PS50013"/>
    </source>
</evidence>
<dbReference type="InterPro" id="IPR051219">
    <property type="entry name" value="Heterochromatin_chromo-domain"/>
</dbReference>
<protein>
    <recommendedName>
        <fullName evidence="4">Chromo domain-containing protein</fullName>
    </recommendedName>
</protein>
<evidence type="ECO:0000256" key="2">
    <source>
        <dbReference type="ARBA" id="ARBA00023242"/>
    </source>
</evidence>
<dbReference type="PROSITE" id="PS50013">
    <property type="entry name" value="CHROMO_2"/>
    <property type="match status" value="2"/>
</dbReference>
<feature type="domain" description="Chromo" evidence="4">
    <location>
        <begin position="217"/>
        <end position="276"/>
    </location>
</feature>
<feature type="compositionally biased region" description="Basic and acidic residues" evidence="3">
    <location>
        <begin position="188"/>
        <end position="203"/>
    </location>
</feature>
<dbReference type="AlphaFoldDB" id="A0A1B6KKA2"/>
<gene>
    <name evidence="5" type="ORF">g.19160</name>
</gene>
<dbReference type="Gene3D" id="2.40.50.40">
    <property type="match status" value="2"/>
</dbReference>
<dbReference type="CDD" id="cd00024">
    <property type="entry name" value="CD_CSD"/>
    <property type="match status" value="2"/>
</dbReference>
<dbReference type="InterPro" id="IPR000953">
    <property type="entry name" value="Chromo/chromo_shadow_dom"/>
</dbReference>
<dbReference type="Pfam" id="PF00385">
    <property type="entry name" value="Chromo"/>
    <property type="match status" value="2"/>
</dbReference>
<feature type="compositionally biased region" description="Polar residues" evidence="3">
    <location>
        <begin position="301"/>
        <end position="312"/>
    </location>
</feature>
<dbReference type="InterPro" id="IPR017984">
    <property type="entry name" value="Chromo_dom_subgr"/>
</dbReference>
<dbReference type="SUPFAM" id="SSF54160">
    <property type="entry name" value="Chromo domain-like"/>
    <property type="match status" value="2"/>
</dbReference>
<keyword evidence="2" id="KW-0539">Nucleus</keyword>
<dbReference type="InterPro" id="IPR016197">
    <property type="entry name" value="Chromo-like_dom_sf"/>
</dbReference>
<dbReference type="GO" id="GO:0005634">
    <property type="term" value="C:nucleus"/>
    <property type="evidence" value="ECO:0007669"/>
    <property type="project" value="UniProtKB-SubCell"/>
</dbReference>
<proteinExistence type="predicted"/>
<dbReference type="PRINTS" id="PR00504">
    <property type="entry name" value="CHROMODOMAIN"/>
</dbReference>
<dbReference type="InterPro" id="IPR023779">
    <property type="entry name" value="Chromodomain_CS"/>
</dbReference>
<comment type="subcellular location">
    <subcellularLocation>
        <location evidence="1">Nucleus</location>
    </subcellularLocation>
</comment>
<dbReference type="GO" id="GO:0005694">
    <property type="term" value="C:chromosome"/>
    <property type="evidence" value="ECO:0007669"/>
    <property type="project" value="UniProtKB-ARBA"/>
</dbReference>
<feature type="region of interest" description="Disordered" evidence="3">
    <location>
        <begin position="1"/>
        <end position="55"/>
    </location>
</feature>
<feature type="region of interest" description="Disordered" evidence="3">
    <location>
        <begin position="106"/>
        <end position="217"/>
    </location>
</feature>
<name>A0A1B6KKA2_9HEMI</name>
<feature type="region of interest" description="Disordered" evidence="3">
    <location>
        <begin position="273"/>
        <end position="312"/>
    </location>
</feature>
<dbReference type="EMBL" id="GEBQ01028089">
    <property type="protein sequence ID" value="JAT11888.1"/>
    <property type="molecule type" value="Transcribed_RNA"/>
</dbReference>
<accession>A0A1B6KKA2</accession>
<feature type="compositionally biased region" description="Basic residues" evidence="3">
    <location>
        <begin position="1"/>
        <end position="10"/>
    </location>
</feature>
<evidence type="ECO:0000256" key="1">
    <source>
        <dbReference type="ARBA" id="ARBA00004123"/>
    </source>
</evidence>
<feature type="compositionally biased region" description="Basic and acidic residues" evidence="3">
    <location>
        <begin position="137"/>
        <end position="172"/>
    </location>
</feature>
<feature type="compositionally biased region" description="Basic and acidic residues" evidence="3">
    <location>
        <begin position="11"/>
        <end position="37"/>
    </location>
</feature>
<feature type="compositionally biased region" description="Basic and acidic residues" evidence="3">
    <location>
        <begin position="46"/>
        <end position="55"/>
    </location>
</feature>
<sequence length="312" mass="36058">MARTSAKAKKQKQDVNKPKPEDANTNESEKQETKSANDNENTNGSTDKENDNTNYEVEKIVHSRVYHGKRQFLVRWKGYKEDNDTWENESMLQSCSEVLESFKVDNPKLIEKGKEEPDSDVEKESDAEKGKKRIKQVGKETPNKKLKKSAEVNIEVKSENEELDKSDNEDTKAKKKVGKGAKKVLAKPKPEIKESTKKSKHSEEDDDDDDDDDDGAYEVEKILEVHTRKNGSREFLIRWKGYRPSDDTWEPEEHLDCPDLIEKFMDKVDKAKSVPARELRESRTPTNRYVPINRGRKRTSLRQGSVRPSYQE</sequence>
<feature type="compositionally biased region" description="Acidic residues" evidence="3">
    <location>
        <begin position="204"/>
        <end position="217"/>
    </location>
</feature>
<dbReference type="PANTHER" id="PTHR22812">
    <property type="entry name" value="CHROMOBOX PROTEIN"/>
    <property type="match status" value="1"/>
</dbReference>
<reference evidence="5" key="1">
    <citation type="submission" date="2015-11" db="EMBL/GenBank/DDBJ databases">
        <title>De novo transcriptome assembly of four potential Pierce s Disease insect vectors from Arizona vineyards.</title>
        <authorList>
            <person name="Tassone E.E."/>
        </authorList>
    </citation>
    <scope>NUCLEOTIDE SEQUENCE</scope>
</reference>
<evidence type="ECO:0000313" key="5">
    <source>
        <dbReference type="EMBL" id="JAT11888.1"/>
    </source>
</evidence>
<feature type="compositionally biased region" description="Basic and acidic residues" evidence="3">
    <location>
        <begin position="273"/>
        <end position="283"/>
    </location>
</feature>
<feature type="domain" description="Chromo" evidence="4">
    <location>
        <begin position="55"/>
        <end position="102"/>
    </location>
</feature>
<feature type="compositionally biased region" description="Basic residues" evidence="3">
    <location>
        <begin position="173"/>
        <end position="186"/>
    </location>
</feature>
<organism evidence="5">
    <name type="scientific">Graphocephala atropunctata</name>
    <dbReference type="NCBI Taxonomy" id="36148"/>
    <lineage>
        <taxon>Eukaryota</taxon>
        <taxon>Metazoa</taxon>
        <taxon>Ecdysozoa</taxon>
        <taxon>Arthropoda</taxon>
        <taxon>Hexapoda</taxon>
        <taxon>Insecta</taxon>
        <taxon>Pterygota</taxon>
        <taxon>Neoptera</taxon>
        <taxon>Paraneoptera</taxon>
        <taxon>Hemiptera</taxon>
        <taxon>Auchenorrhyncha</taxon>
        <taxon>Membracoidea</taxon>
        <taxon>Cicadellidae</taxon>
        <taxon>Cicadellinae</taxon>
        <taxon>Cicadellini</taxon>
        <taxon>Graphocephala</taxon>
    </lineage>
</organism>
<evidence type="ECO:0000256" key="3">
    <source>
        <dbReference type="SAM" id="MobiDB-lite"/>
    </source>
</evidence>
<dbReference type="InterPro" id="IPR023780">
    <property type="entry name" value="Chromo_domain"/>
</dbReference>
<dbReference type="PROSITE" id="PS00598">
    <property type="entry name" value="CHROMO_1"/>
    <property type="match status" value="2"/>
</dbReference>